<organism evidence="2 3">
    <name type="scientific">Stephanodiscus triporus</name>
    <dbReference type="NCBI Taxonomy" id="2934178"/>
    <lineage>
        <taxon>Eukaryota</taxon>
        <taxon>Sar</taxon>
        <taxon>Stramenopiles</taxon>
        <taxon>Ochrophyta</taxon>
        <taxon>Bacillariophyta</taxon>
        <taxon>Coscinodiscophyceae</taxon>
        <taxon>Thalassiosirophycidae</taxon>
        <taxon>Stephanodiscales</taxon>
        <taxon>Stephanodiscaceae</taxon>
        <taxon>Stephanodiscus</taxon>
    </lineage>
</organism>
<accession>A0ABD3Q599</accession>
<gene>
    <name evidence="2" type="ORF">ACHAW5_002459</name>
</gene>
<evidence type="ECO:0000313" key="3">
    <source>
        <dbReference type="Proteomes" id="UP001530315"/>
    </source>
</evidence>
<evidence type="ECO:0000256" key="1">
    <source>
        <dbReference type="SAM" id="Coils"/>
    </source>
</evidence>
<comment type="caution">
    <text evidence="2">The sequence shown here is derived from an EMBL/GenBank/DDBJ whole genome shotgun (WGS) entry which is preliminary data.</text>
</comment>
<protein>
    <submittedName>
        <fullName evidence="2">Uncharacterized protein</fullName>
    </submittedName>
</protein>
<name>A0ABD3Q599_9STRA</name>
<evidence type="ECO:0000313" key="2">
    <source>
        <dbReference type="EMBL" id="KAL3795492.1"/>
    </source>
</evidence>
<dbReference type="AlphaFoldDB" id="A0ABD3Q599"/>
<proteinExistence type="predicted"/>
<dbReference type="Proteomes" id="UP001530315">
    <property type="component" value="Unassembled WGS sequence"/>
</dbReference>
<reference evidence="2 3" key="1">
    <citation type="submission" date="2024-10" db="EMBL/GenBank/DDBJ databases">
        <title>Updated reference genomes for cyclostephanoid diatoms.</title>
        <authorList>
            <person name="Roberts W.R."/>
            <person name="Alverson A.J."/>
        </authorList>
    </citation>
    <scope>NUCLEOTIDE SEQUENCE [LARGE SCALE GENOMIC DNA]</scope>
    <source>
        <strain evidence="2 3">AJA276-08</strain>
    </source>
</reference>
<keyword evidence="1" id="KW-0175">Coiled coil</keyword>
<dbReference type="EMBL" id="JALLAZ020000422">
    <property type="protein sequence ID" value="KAL3795492.1"/>
    <property type="molecule type" value="Genomic_DNA"/>
</dbReference>
<feature type="coiled-coil region" evidence="1">
    <location>
        <begin position="68"/>
        <end position="95"/>
    </location>
</feature>
<sequence>MEDVHGACRSFAKSVDDYIDRIILRGRRRRKRLRDVDDYDDDYDHDASTSSSLRRECNELVRHANLVLRTLVAKRSSLENAISALRAESKDYVERFAAAAPAAASSSSSPSLSVDDDVEKRGKNGVVDDVVAALGRTQVEIVRRWFANYVRLRDGFVLLESGERRHDHDDDGDVSFPSRLGGAYCSDGYTRRFKSERGYTGRGYDEAYDPDVGIKRRLLVALSRFDGSGRTTPGDIDEKLFENETTGAYMWEKRMDEVNETSALRDELRSVAEYFRNGINAVSRVKLNMKIDDKFDRFDLGGSLVLSRQGDDYKVKDRGGSLPIGMSVDDWREKFSLSRGWILRTR</sequence>
<keyword evidence="3" id="KW-1185">Reference proteome</keyword>